<dbReference type="GO" id="GO:0016705">
    <property type="term" value="F:oxidoreductase activity, acting on paired donors, with incorporation or reduction of molecular oxygen"/>
    <property type="evidence" value="ECO:0007669"/>
    <property type="project" value="InterPro"/>
</dbReference>
<dbReference type="PANTHER" id="PTHR24281">
    <property type="entry name" value="STEROID 21-HYDROXYLASE-RELATED"/>
    <property type="match status" value="1"/>
</dbReference>
<dbReference type="Proteomes" id="UP000077115">
    <property type="component" value="Unassembled WGS sequence"/>
</dbReference>
<accession>A0A177WFU5</accession>
<evidence type="ECO:0000256" key="1">
    <source>
        <dbReference type="SAM" id="Phobius"/>
    </source>
</evidence>
<dbReference type="InterPro" id="IPR002401">
    <property type="entry name" value="Cyt_P450_E_grp-I"/>
</dbReference>
<dbReference type="GO" id="GO:0004497">
    <property type="term" value="F:monooxygenase activity"/>
    <property type="evidence" value="ECO:0007669"/>
    <property type="project" value="InterPro"/>
</dbReference>
<dbReference type="EMBL" id="DS022301">
    <property type="protein sequence ID" value="OAJ38554.1"/>
    <property type="molecule type" value="Genomic_DNA"/>
</dbReference>
<dbReference type="AlphaFoldDB" id="A0A177WFU5"/>
<dbReference type="Gene3D" id="1.10.630.10">
    <property type="entry name" value="Cytochrome P450"/>
    <property type="match status" value="1"/>
</dbReference>
<dbReference type="InterPro" id="IPR036396">
    <property type="entry name" value="Cyt_P450_sf"/>
</dbReference>
<keyword evidence="1" id="KW-0812">Transmembrane</keyword>
<dbReference type="eggNOG" id="KOG0158">
    <property type="taxonomic scope" value="Eukaryota"/>
</dbReference>
<dbReference type="Pfam" id="PF00067">
    <property type="entry name" value="p450"/>
    <property type="match status" value="1"/>
</dbReference>
<dbReference type="PRINTS" id="PR00463">
    <property type="entry name" value="EP450I"/>
</dbReference>
<keyword evidence="1" id="KW-1133">Transmembrane helix</keyword>
<dbReference type="InterPro" id="IPR001128">
    <property type="entry name" value="Cyt_P450"/>
</dbReference>
<gene>
    <name evidence="2" type="ORF">BDEG_22465</name>
</gene>
<evidence type="ECO:0000313" key="3">
    <source>
        <dbReference type="Proteomes" id="UP000077115"/>
    </source>
</evidence>
<dbReference type="GO" id="GO:0020037">
    <property type="term" value="F:heme binding"/>
    <property type="evidence" value="ECO:0007669"/>
    <property type="project" value="InterPro"/>
</dbReference>
<reference evidence="2 3" key="2">
    <citation type="submission" date="2016-05" db="EMBL/GenBank/DDBJ databases">
        <title>Lineage-specific infection strategies underlie the spectrum of fungal disease in amphibians.</title>
        <authorList>
            <person name="Cuomo C.A."/>
            <person name="Farrer R.A."/>
            <person name="James T."/>
            <person name="Longcore J."/>
            <person name="Birren B."/>
        </authorList>
    </citation>
    <scope>NUCLEOTIDE SEQUENCE [LARGE SCALE GENOMIC DNA]</scope>
    <source>
        <strain evidence="2 3">JEL423</strain>
    </source>
</reference>
<sequence>MFNILDTQRLALSFHALQTVVYTAIVVLVATTFLFWATGRPTSAPPGPQPWPFFGNKWIIDRYKNNQQFHKLQTWLTTNYGQITMLYFYSKRIVFVSSPLYAKQILSSSLFVQDEESVKLFEGIVDIPSPEDRKRHLSTVKQLSMELLHARILDITMERTFRVLISWNEKIRIDSERLVVDLDNVCKAISLDICGLGILSMDFDAVTGLRIKQITLSEIVLNKVVRFLHQRANLAPFAWAYNKVGITSSDLVSARTHFKSVLKSLIREQCHPYVDDPLSSVNIIRTLLKDYGTDLTPENEQAIGADVYRGMLWSNMFLSSALSFVFFELLQNDDVREKATQEIDRVWKATHGKIQLDTLSQLLYVECVVKESLRLHPVCAYLVKESKESVKVGNYLFPTATQFRISVIDLHQDPLIWNDPSAFLPQRWEKTDANTLPFYPFGDDPDLVVQKLALVPIKAAVAVFLRHISFEHAKKDTADEVPSATHDIDASGAVCKLYDENSLLECIATQRPLDSLQ</sequence>
<evidence type="ECO:0008006" key="4">
    <source>
        <dbReference type="Google" id="ProtNLM"/>
    </source>
</evidence>
<dbReference type="OrthoDB" id="1470350at2759"/>
<proteinExistence type="predicted"/>
<dbReference type="STRING" id="403673.A0A177WFU5"/>
<keyword evidence="1" id="KW-0472">Membrane</keyword>
<dbReference type="VEuPathDB" id="FungiDB:BDEG_22465"/>
<evidence type="ECO:0000313" key="2">
    <source>
        <dbReference type="EMBL" id="OAJ38554.1"/>
    </source>
</evidence>
<name>A0A177WFU5_BATDL</name>
<feature type="transmembrane region" description="Helical" evidence="1">
    <location>
        <begin position="12"/>
        <end position="36"/>
    </location>
</feature>
<reference evidence="2 3" key="1">
    <citation type="submission" date="2006-10" db="EMBL/GenBank/DDBJ databases">
        <title>The Genome Sequence of Batrachochytrium dendrobatidis JEL423.</title>
        <authorList>
            <consortium name="The Broad Institute Genome Sequencing Platform"/>
            <person name="Birren B."/>
            <person name="Lander E."/>
            <person name="Galagan J."/>
            <person name="Cuomo C."/>
            <person name="Devon K."/>
            <person name="Jaffe D."/>
            <person name="Butler J."/>
            <person name="Alvarez P."/>
            <person name="Gnerre S."/>
            <person name="Grabherr M."/>
            <person name="Kleber M."/>
            <person name="Mauceli E."/>
            <person name="Brockman W."/>
            <person name="Young S."/>
            <person name="LaButti K."/>
            <person name="Sykes S."/>
            <person name="DeCaprio D."/>
            <person name="Crawford M."/>
            <person name="Koehrsen M."/>
            <person name="Engels R."/>
            <person name="Montgomery P."/>
            <person name="Pearson M."/>
            <person name="Howarth C."/>
            <person name="Larson L."/>
            <person name="White J."/>
            <person name="O'Leary S."/>
            <person name="Kodira C."/>
            <person name="Zeng Q."/>
            <person name="Yandava C."/>
            <person name="Alvarado L."/>
            <person name="Longcore J."/>
            <person name="James T."/>
        </authorList>
    </citation>
    <scope>NUCLEOTIDE SEQUENCE [LARGE SCALE GENOMIC DNA]</scope>
    <source>
        <strain evidence="2 3">JEL423</strain>
    </source>
</reference>
<protein>
    <recommendedName>
        <fullName evidence="4">Cytochrome P450</fullName>
    </recommendedName>
</protein>
<organism evidence="2 3">
    <name type="scientific">Batrachochytrium dendrobatidis (strain JEL423)</name>
    <dbReference type="NCBI Taxonomy" id="403673"/>
    <lineage>
        <taxon>Eukaryota</taxon>
        <taxon>Fungi</taxon>
        <taxon>Fungi incertae sedis</taxon>
        <taxon>Chytridiomycota</taxon>
        <taxon>Chytridiomycota incertae sedis</taxon>
        <taxon>Chytridiomycetes</taxon>
        <taxon>Rhizophydiales</taxon>
        <taxon>Rhizophydiales incertae sedis</taxon>
        <taxon>Batrachochytrium</taxon>
    </lineage>
</organism>
<dbReference type="GO" id="GO:0005506">
    <property type="term" value="F:iron ion binding"/>
    <property type="evidence" value="ECO:0007669"/>
    <property type="project" value="InterPro"/>
</dbReference>
<dbReference type="SUPFAM" id="SSF48264">
    <property type="entry name" value="Cytochrome P450"/>
    <property type="match status" value="1"/>
</dbReference>